<dbReference type="AlphaFoldDB" id="A0A455T3X4"/>
<protein>
    <submittedName>
        <fullName evidence="2">Uncharacterized protein</fullName>
    </submittedName>
</protein>
<gene>
    <name evidence="2" type="ORF">KTA_21200</name>
</gene>
<feature type="region of interest" description="Disordered" evidence="1">
    <location>
        <begin position="1"/>
        <end position="25"/>
    </location>
</feature>
<organism evidence="2">
    <name type="scientific">Thermogemmatispora argillosa</name>
    <dbReference type="NCBI Taxonomy" id="2045280"/>
    <lineage>
        <taxon>Bacteria</taxon>
        <taxon>Bacillati</taxon>
        <taxon>Chloroflexota</taxon>
        <taxon>Ktedonobacteria</taxon>
        <taxon>Thermogemmatisporales</taxon>
        <taxon>Thermogemmatisporaceae</taxon>
        <taxon>Thermogemmatispora</taxon>
    </lineage>
</organism>
<evidence type="ECO:0000256" key="1">
    <source>
        <dbReference type="SAM" id="MobiDB-lite"/>
    </source>
</evidence>
<accession>A0A455T3X4</accession>
<proteinExistence type="predicted"/>
<feature type="compositionally biased region" description="Polar residues" evidence="1">
    <location>
        <begin position="13"/>
        <end position="25"/>
    </location>
</feature>
<evidence type="ECO:0000313" key="2">
    <source>
        <dbReference type="EMBL" id="BBH93921.1"/>
    </source>
</evidence>
<reference evidence="2" key="1">
    <citation type="submission" date="2018-12" db="EMBL/GenBank/DDBJ databases">
        <title>Novel natural products biosynthetic potential of the class Ktedonobacteria.</title>
        <authorList>
            <person name="Zheng Y."/>
            <person name="Saitou A."/>
            <person name="Wang C.M."/>
            <person name="Toyoda A."/>
            <person name="Minakuchi Y."/>
            <person name="Sekiguchi Y."/>
            <person name="Ueda K."/>
            <person name="Takano H."/>
            <person name="Sakai Y."/>
            <person name="Yokota A."/>
            <person name="Yabe S."/>
        </authorList>
    </citation>
    <scope>NUCLEOTIDE SEQUENCE</scope>
    <source>
        <strain evidence="2">A3-2</strain>
    </source>
</reference>
<sequence>MHGSSYYLRSRESPSLTALPSRTAGQPITCIPASPLSLLPTQCTSRPDPPFLLAPSAWPGLLIRDWEPHNTDTEKLNPYEAETTDWSAPLVPAELKSSRR</sequence>
<dbReference type="EMBL" id="AP019377">
    <property type="protein sequence ID" value="BBH93921.1"/>
    <property type="molecule type" value="Genomic_DNA"/>
</dbReference>
<name>A0A455T3X4_9CHLR</name>